<evidence type="ECO:0000256" key="1">
    <source>
        <dbReference type="SAM" id="SignalP"/>
    </source>
</evidence>
<accession>A0ABS8MC07</accession>
<organism evidence="2 3">
    <name type="scientific">Flavobacterium piscisymbiosum</name>
    <dbReference type="NCBI Taxonomy" id="2893753"/>
    <lineage>
        <taxon>Bacteria</taxon>
        <taxon>Pseudomonadati</taxon>
        <taxon>Bacteroidota</taxon>
        <taxon>Flavobacteriia</taxon>
        <taxon>Flavobacteriales</taxon>
        <taxon>Flavobacteriaceae</taxon>
        <taxon>Flavobacterium</taxon>
    </lineage>
</organism>
<proteinExistence type="predicted"/>
<feature type="signal peptide" evidence="1">
    <location>
        <begin position="1"/>
        <end position="27"/>
    </location>
</feature>
<keyword evidence="1" id="KW-0732">Signal</keyword>
<sequence>MSLNIIFKKSIYLMVAMAALGSIIVSCEPDTAGEGNGLENANVDPSFTITPVAGKNNTYLLVSGTKDVLNSYWKVGKAEFYGKMELEVFLPDKGTYAVIHTAVGSGGKTNTATKEIIVAANDPDRGNLVKGTSFLNAADQAQWTNLHLNTNGLASWTFTPGFATINVSGDTSNQEAIYQEIDVVKDKEYIIDMVVSATSGSADFWFEVYAGKTVPTSGVDYTDNKVMGLSSEDGCGKEAFDGKLSAVGCVKNSATDDQVSNVVKFTESGKVYLVIKSGGNKFTPTGIKITEVEFRGK</sequence>
<name>A0ABS8MC07_9FLAO</name>
<dbReference type="EMBL" id="JAJJMM010000001">
    <property type="protein sequence ID" value="MCC9063060.1"/>
    <property type="molecule type" value="Genomic_DNA"/>
</dbReference>
<comment type="caution">
    <text evidence="2">The sequence shown here is derived from an EMBL/GenBank/DDBJ whole genome shotgun (WGS) entry which is preliminary data.</text>
</comment>
<dbReference type="RefSeq" id="WP_230035031.1">
    <property type="nucleotide sequence ID" value="NZ_JAJJMM010000001.1"/>
</dbReference>
<evidence type="ECO:0000313" key="3">
    <source>
        <dbReference type="Proteomes" id="UP001430679"/>
    </source>
</evidence>
<protein>
    <submittedName>
        <fullName evidence="2">Uncharacterized protein</fullName>
    </submittedName>
</protein>
<evidence type="ECO:0000313" key="2">
    <source>
        <dbReference type="EMBL" id="MCC9063060.1"/>
    </source>
</evidence>
<feature type="chain" id="PRO_5045090462" evidence="1">
    <location>
        <begin position="28"/>
        <end position="297"/>
    </location>
</feature>
<dbReference type="Proteomes" id="UP001430679">
    <property type="component" value="Unassembled WGS sequence"/>
</dbReference>
<keyword evidence="3" id="KW-1185">Reference proteome</keyword>
<gene>
    <name evidence="2" type="ORF">LNP81_08630</name>
</gene>
<reference evidence="2" key="1">
    <citation type="submission" date="2021-11" db="EMBL/GenBank/DDBJ databases">
        <title>Description of novel Flavobacterium species.</title>
        <authorList>
            <person name="Saticioglu I.B."/>
            <person name="Ay H."/>
            <person name="Altun S."/>
            <person name="Duman M."/>
        </authorList>
    </citation>
    <scope>NUCLEOTIDE SEQUENCE</scope>
    <source>
        <strain evidence="2">F-30</strain>
    </source>
</reference>